<dbReference type="EMBL" id="KB933102">
    <property type="protein sequence ID" value="EOO00169.1"/>
    <property type="molecule type" value="Genomic_DNA"/>
</dbReference>
<evidence type="ECO:0000313" key="3">
    <source>
        <dbReference type="Proteomes" id="UP000014074"/>
    </source>
</evidence>
<dbReference type="AlphaFoldDB" id="R8BLD2"/>
<evidence type="ECO:0000256" key="1">
    <source>
        <dbReference type="SAM" id="MobiDB-lite"/>
    </source>
</evidence>
<dbReference type="RefSeq" id="XP_007915088.1">
    <property type="nucleotide sequence ID" value="XM_007916897.1"/>
</dbReference>
<gene>
    <name evidence="2" type="ORF">UCRPA7_4349</name>
</gene>
<protein>
    <submittedName>
        <fullName evidence="2">Uncharacterized protein</fullName>
    </submittedName>
</protein>
<accession>R8BLD2</accession>
<proteinExistence type="predicted"/>
<evidence type="ECO:0000313" key="2">
    <source>
        <dbReference type="EMBL" id="EOO00169.1"/>
    </source>
</evidence>
<dbReference type="HOGENOM" id="CLU_1679190_0_0_1"/>
<sequence length="157" mass="17465">MERLGSAHQMNAALRKAPDLIRLLVKLVAHETRRGAAVDVAHVDKRPSAEYLDLHLAQNVLGHSDHFAGDGRDLEFGPANGLEPFHRRKRQKTSALVEETVALGLDPQNKKYRIKGENSLKKSKREKWQSDQVRPAEGLSPDINPAESVGELVAPKR</sequence>
<dbReference type="GeneID" id="19324791"/>
<organism evidence="2 3">
    <name type="scientific">Phaeoacremonium minimum (strain UCR-PA7)</name>
    <name type="common">Esca disease fungus</name>
    <name type="synonym">Togninia minima</name>
    <dbReference type="NCBI Taxonomy" id="1286976"/>
    <lineage>
        <taxon>Eukaryota</taxon>
        <taxon>Fungi</taxon>
        <taxon>Dikarya</taxon>
        <taxon>Ascomycota</taxon>
        <taxon>Pezizomycotina</taxon>
        <taxon>Sordariomycetes</taxon>
        <taxon>Sordariomycetidae</taxon>
        <taxon>Togniniales</taxon>
        <taxon>Togniniaceae</taxon>
        <taxon>Phaeoacremonium</taxon>
    </lineage>
</organism>
<feature type="region of interest" description="Disordered" evidence="1">
    <location>
        <begin position="107"/>
        <end position="157"/>
    </location>
</feature>
<name>R8BLD2_PHAM7</name>
<reference evidence="3" key="1">
    <citation type="journal article" date="2013" name="Genome Announc.">
        <title>Draft genome sequence of the ascomycete Phaeoacremonium aleophilum strain UCR-PA7, a causal agent of the esca disease complex in grapevines.</title>
        <authorList>
            <person name="Blanco-Ulate B."/>
            <person name="Rolshausen P."/>
            <person name="Cantu D."/>
        </authorList>
    </citation>
    <scope>NUCLEOTIDE SEQUENCE [LARGE SCALE GENOMIC DNA]</scope>
    <source>
        <strain evidence="3">UCR-PA7</strain>
    </source>
</reference>
<feature type="region of interest" description="Disordered" evidence="1">
    <location>
        <begin position="72"/>
        <end position="93"/>
    </location>
</feature>
<dbReference type="KEGG" id="tmn:UCRPA7_4349"/>
<keyword evidence="3" id="KW-1185">Reference proteome</keyword>
<dbReference type="Proteomes" id="UP000014074">
    <property type="component" value="Unassembled WGS sequence"/>
</dbReference>